<evidence type="ECO:0000256" key="3">
    <source>
        <dbReference type="PROSITE-ProRule" id="PRU00339"/>
    </source>
</evidence>
<dbReference type="InterPro" id="IPR019734">
    <property type="entry name" value="TPR_rpt"/>
</dbReference>
<keyword evidence="2 3" id="KW-0802">TPR repeat</keyword>
<evidence type="ECO:0000256" key="2">
    <source>
        <dbReference type="ARBA" id="ARBA00022803"/>
    </source>
</evidence>
<dbReference type="Proteomes" id="UP000324101">
    <property type="component" value="Chromosome"/>
</dbReference>
<dbReference type="AlphaFoldDB" id="A0A5P2DG84"/>
<organism evidence="4 5">
    <name type="scientific">Streptomyces venezuelae</name>
    <dbReference type="NCBI Taxonomy" id="54571"/>
    <lineage>
        <taxon>Bacteria</taxon>
        <taxon>Bacillati</taxon>
        <taxon>Actinomycetota</taxon>
        <taxon>Actinomycetes</taxon>
        <taxon>Kitasatosporales</taxon>
        <taxon>Streptomycetaceae</taxon>
        <taxon>Streptomyces</taxon>
    </lineage>
</organism>
<name>A0A5P2DG84_STRVZ</name>
<dbReference type="InterPro" id="IPR013105">
    <property type="entry name" value="TPR_2"/>
</dbReference>
<evidence type="ECO:0000256" key="1">
    <source>
        <dbReference type="ARBA" id="ARBA00022737"/>
    </source>
</evidence>
<gene>
    <name evidence="4" type="ORF">DEJ51_07900</name>
</gene>
<dbReference type="RefSeq" id="WP_150256951.1">
    <property type="nucleotide sequence ID" value="NZ_CP029189.1"/>
</dbReference>
<dbReference type="OrthoDB" id="9799122at2"/>
<dbReference type="SUPFAM" id="SSF48452">
    <property type="entry name" value="TPR-like"/>
    <property type="match status" value="1"/>
</dbReference>
<dbReference type="InterPro" id="IPR011990">
    <property type="entry name" value="TPR-like_helical_dom_sf"/>
</dbReference>
<proteinExistence type="predicted"/>
<reference evidence="4 5" key="1">
    <citation type="submission" date="2018-05" db="EMBL/GenBank/DDBJ databases">
        <title>Streptomyces venezuelae.</title>
        <authorList>
            <person name="Kim W."/>
            <person name="Lee N."/>
            <person name="Cho B.-K."/>
        </authorList>
    </citation>
    <scope>NUCLEOTIDE SEQUENCE [LARGE SCALE GENOMIC DNA]</scope>
    <source>
        <strain evidence="4 5">ATCC 21018</strain>
    </source>
</reference>
<sequence length="138" mass="15044">MSETTRPTPSSPETHVIDYRAAEQLLAARDPRGAVKLLDSVIAAHPENTAARLLRARAFFAAAQLRPAELEFELVLEREPDNAFAHFALARTYERSGRPEQARRHFRLAAALDPQPEYLAAARFEGPAEEGGAGAGPA</sequence>
<evidence type="ECO:0000313" key="5">
    <source>
        <dbReference type="Proteomes" id="UP000324101"/>
    </source>
</evidence>
<dbReference type="Gene3D" id="1.25.40.10">
    <property type="entry name" value="Tetratricopeptide repeat domain"/>
    <property type="match status" value="1"/>
</dbReference>
<protein>
    <recommendedName>
        <fullName evidence="6">Tetratricopeptide repeat protein</fullName>
    </recommendedName>
</protein>
<keyword evidence="1" id="KW-0677">Repeat</keyword>
<dbReference type="PROSITE" id="PS50005">
    <property type="entry name" value="TPR"/>
    <property type="match status" value="1"/>
</dbReference>
<accession>A0A5P2DG84</accession>
<dbReference type="EMBL" id="CP029189">
    <property type="protein sequence ID" value="QES54175.1"/>
    <property type="molecule type" value="Genomic_DNA"/>
</dbReference>
<evidence type="ECO:0000313" key="4">
    <source>
        <dbReference type="EMBL" id="QES54175.1"/>
    </source>
</evidence>
<dbReference type="SMART" id="SM00028">
    <property type="entry name" value="TPR"/>
    <property type="match status" value="2"/>
</dbReference>
<dbReference type="Pfam" id="PF07719">
    <property type="entry name" value="TPR_2"/>
    <property type="match status" value="1"/>
</dbReference>
<dbReference type="Pfam" id="PF14559">
    <property type="entry name" value="TPR_19"/>
    <property type="match status" value="1"/>
</dbReference>
<evidence type="ECO:0008006" key="6">
    <source>
        <dbReference type="Google" id="ProtNLM"/>
    </source>
</evidence>
<feature type="repeat" description="TPR" evidence="3">
    <location>
        <begin position="83"/>
        <end position="116"/>
    </location>
</feature>